<dbReference type="InterPro" id="IPR038765">
    <property type="entry name" value="Papain-like_cys_pep_sf"/>
</dbReference>
<dbReference type="Gene3D" id="3.40.395.10">
    <property type="entry name" value="Adenoviral Proteinase, Chain A"/>
    <property type="match status" value="1"/>
</dbReference>
<feature type="region of interest" description="Disordered" evidence="4">
    <location>
        <begin position="610"/>
        <end position="639"/>
    </location>
</feature>
<feature type="region of interest" description="Disordered" evidence="4">
    <location>
        <begin position="358"/>
        <end position="387"/>
    </location>
</feature>
<feature type="domain" description="DUF1985" evidence="6">
    <location>
        <begin position="73"/>
        <end position="209"/>
    </location>
</feature>
<feature type="compositionally biased region" description="Basic and acidic residues" evidence="4">
    <location>
        <begin position="358"/>
        <end position="374"/>
    </location>
</feature>
<dbReference type="OrthoDB" id="1111318at2759"/>
<name>A0A9W3D8W9_RAPSA</name>
<feature type="region of interest" description="Disordered" evidence="4">
    <location>
        <begin position="684"/>
        <end position="709"/>
    </location>
</feature>
<gene>
    <name evidence="8" type="primary">LOC108836019</name>
</gene>
<dbReference type="GeneID" id="108836019"/>
<sequence>MADEILPERMFAAGEEPVGERVNSYIKTKRTELLISALETEELAFLRQSTFGKILAIEDTPPFSGAFCQYMIVRILKVNKQYEVWFLFAGHPVRMSLREFAIVTGLNCGQLPEPTRRKRNPLKEKLYWNELLGSLKFCTVDTAIEMLKMKLVKGKEARIKLACLVITSSLLFPSSHTPKIIPEHVEMIRDLDEFLAFPWGRAAFQTLANSLISKDEVNLAKTSVALRGYVDAIQHVLLAAVPQLKEEITVSDPIVIVDSDSECETTDEEAAQKPPSNAAKYCLIPGHAKNADVECQVPVKCILDDPYEGWSAGKDFTWADELIDTAVDNMVRLITNGFPFRKDMFKGGMTAKELARLRGGEKLKDKERSDKNENDSPGEASRSENCDTSSHGFFFEEISALEKRIYKAIEDKFEKLGASTILSQQLAFEDLDKRIADSLVCQMKIMEGSIINSLSQVIRQPSSSRDVPVEEMGFPKSSLPDSPTDKSKLSEEQHQKPDSAAGKFSMPSIPDNSTPSEAAEIRIRSVLSDLDIGPDHSSLPGKTDVHIPMQTFEAVSPVRDGNLETEPVKEPVAANMSTDQATSSVVSTMPPAQHIDEPAEHNLVPEQVNSDDVSLQSHAVEDDQNPGQHNEEPADPNILPEQVNSEEVSLQSEEVEDEENPAQPIEEQMHIPINLLEMPSFSLGLSQEEGPSQPSKEQEEEVIEQRKSKRPRLVPAGLQDYKCDPKLTAAFYIIPDLEQRYKQMEETVAKQTCVILPNGYTATSYEFRDIGHRRILQPPGVVDALVGFVSRCQAYGNKVAIYDSNLPAALMKHHSRFVKTSVKDRVKLKFAFATLEKPKESSIERIYFPFNIDRLHWVGVCIDTKASTLHVLDCNSSLRSDCLLKKDLYPIANLMPYVLKDLGSLETNVASKSFTVSRCKGIPQSTSQADAAVMTVLLIEAHAASGLDGCKAITPRLLPDASKQLAVRFFESLSA</sequence>
<dbReference type="KEGG" id="rsz:108836019"/>
<keyword evidence="7" id="KW-1185">Reference proteome</keyword>
<feature type="domain" description="Ubiquitin-like protease family profile" evidence="5">
    <location>
        <begin position="842"/>
        <end position="946"/>
    </location>
</feature>
<dbReference type="RefSeq" id="XP_056860148.1">
    <property type="nucleotide sequence ID" value="XM_057004168.1"/>
</dbReference>
<dbReference type="InterPro" id="IPR015410">
    <property type="entry name" value="DUF1985"/>
</dbReference>
<keyword evidence="3" id="KW-0378">Hydrolase</keyword>
<evidence type="ECO:0000259" key="5">
    <source>
        <dbReference type="Pfam" id="PF02902"/>
    </source>
</evidence>
<feature type="region of interest" description="Disordered" evidence="4">
    <location>
        <begin position="462"/>
        <end position="516"/>
    </location>
</feature>
<evidence type="ECO:0000256" key="1">
    <source>
        <dbReference type="ARBA" id="ARBA00005234"/>
    </source>
</evidence>
<evidence type="ECO:0000259" key="6">
    <source>
        <dbReference type="Pfam" id="PF09331"/>
    </source>
</evidence>
<dbReference type="Proteomes" id="UP000504610">
    <property type="component" value="Chromosome 2"/>
</dbReference>
<protein>
    <submittedName>
        <fullName evidence="8">Uncharacterized protein LOC108836019</fullName>
    </submittedName>
</protein>
<dbReference type="SUPFAM" id="SSF54001">
    <property type="entry name" value="Cysteine proteinases"/>
    <property type="match status" value="1"/>
</dbReference>
<accession>A0A9W3D8W9</accession>
<evidence type="ECO:0000313" key="8">
    <source>
        <dbReference type="RefSeq" id="XP_056860148.1"/>
    </source>
</evidence>
<organism evidence="7 8">
    <name type="scientific">Raphanus sativus</name>
    <name type="common">Radish</name>
    <name type="synonym">Raphanus raphanistrum var. sativus</name>
    <dbReference type="NCBI Taxonomy" id="3726"/>
    <lineage>
        <taxon>Eukaryota</taxon>
        <taxon>Viridiplantae</taxon>
        <taxon>Streptophyta</taxon>
        <taxon>Embryophyta</taxon>
        <taxon>Tracheophyta</taxon>
        <taxon>Spermatophyta</taxon>
        <taxon>Magnoliopsida</taxon>
        <taxon>eudicotyledons</taxon>
        <taxon>Gunneridae</taxon>
        <taxon>Pentapetalae</taxon>
        <taxon>rosids</taxon>
        <taxon>malvids</taxon>
        <taxon>Brassicales</taxon>
        <taxon>Brassicaceae</taxon>
        <taxon>Brassiceae</taxon>
        <taxon>Raphanus</taxon>
    </lineage>
</organism>
<proteinExistence type="inferred from homology"/>
<evidence type="ECO:0000256" key="2">
    <source>
        <dbReference type="ARBA" id="ARBA00022670"/>
    </source>
</evidence>
<dbReference type="Pfam" id="PF09331">
    <property type="entry name" value="DUF1985"/>
    <property type="match status" value="1"/>
</dbReference>
<evidence type="ECO:0000256" key="3">
    <source>
        <dbReference type="ARBA" id="ARBA00022801"/>
    </source>
</evidence>
<dbReference type="AlphaFoldDB" id="A0A9W3D8W9"/>
<evidence type="ECO:0000313" key="7">
    <source>
        <dbReference type="Proteomes" id="UP000504610"/>
    </source>
</evidence>
<dbReference type="Pfam" id="PF02902">
    <property type="entry name" value="Peptidase_C48"/>
    <property type="match status" value="1"/>
</dbReference>
<feature type="compositionally biased region" description="Polar residues" evidence="4">
    <location>
        <begin position="684"/>
        <end position="695"/>
    </location>
</feature>
<keyword evidence="2" id="KW-0645">Protease</keyword>
<dbReference type="InterPro" id="IPR003653">
    <property type="entry name" value="Peptidase_C48_C"/>
</dbReference>
<dbReference type="GO" id="GO:0006508">
    <property type="term" value="P:proteolysis"/>
    <property type="evidence" value="ECO:0007669"/>
    <property type="project" value="UniProtKB-KW"/>
</dbReference>
<comment type="similarity">
    <text evidence="1">Belongs to the peptidase C48 family.</text>
</comment>
<dbReference type="PANTHER" id="PTHR48449:SF2">
    <property type="entry name" value="UBIQUITIN-LIKE PROTEASE FAMILY PROFILE DOMAIN-CONTAINING PROTEIN"/>
    <property type="match status" value="1"/>
</dbReference>
<feature type="compositionally biased region" description="Basic and acidic residues" evidence="4">
    <location>
        <begin position="483"/>
        <end position="497"/>
    </location>
</feature>
<dbReference type="GO" id="GO:0008234">
    <property type="term" value="F:cysteine-type peptidase activity"/>
    <property type="evidence" value="ECO:0007669"/>
    <property type="project" value="InterPro"/>
</dbReference>
<evidence type="ECO:0000256" key="4">
    <source>
        <dbReference type="SAM" id="MobiDB-lite"/>
    </source>
</evidence>
<reference evidence="8" key="2">
    <citation type="submission" date="2025-08" db="UniProtKB">
        <authorList>
            <consortium name="RefSeq"/>
        </authorList>
    </citation>
    <scope>IDENTIFICATION</scope>
    <source>
        <tissue evidence="8">Leaf</tissue>
    </source>
</reference>
<reference evidence="7" key="1">
    <citation type="journal article" date="2019" name="Database">
        <title>The radish genome database (RadishGD): an integrated information resource for radish genomics.</title>
        <authorList>
            <person name="Yu H.J."/>
            <person name="Baek S."/>
            <person name="Lee Y.J."/>
            <person name="Cho A."/>
            <person name="Mun J.H."/>
        </authorList>
    </citation>
    <scope>NUCLEOTIDE SEQUENCE [LARGE SCALE GENOMIC DNA]</scope>
    <source>
        <strain evidence="7">cv. WK10039</strain>
    </source>
</reference>
<dbReference type="PANTHER" id="PTHR48449">
    <property type="entry name" value="DUF1985 DOMAIN-CONTAINING PROTEIN"/>
    <property type="match status" value="1"/>
</dbReference>